<keyword evidence="3" id="KW-0694">RNA-binding</keyword>
<evidence type="ECO:0000256" key="7">
    <source>
        <dbReference type="ARBA" id="ARBA00035457"/>
    </source>
</evidence>
<evidence type="ECO:0000256" key="3">
    <source>
        <dbReference type="ARBA" id="ARBA00022884"/>
    </source>
</evidence>
<dbReference type="GO" id="GO:0019843">
    <property type="term" value="F:rRNA binding"/>
    <property type="evidence" value="ECO:0007669"/>
    <property type="project" value="UniProtKB-KW"/>
</dbReference>
<dbReference type="GO" id="GO:0006412">
    <property type="term" value="P:translation"/>
    <property type="evidence" value="ECO:0007669"/>
    <property type="project" value="InterPro"/>
</dbReference>
<name>A0A1F4UQS5_UNCKA</name>
<protein>
    <recommendedName>
        <fullName evidence="6">Large ribosomal subunit protein uL3</fullName>
    </recommendedName>
    <alternativeName>
        <fullName evidence="7">50S ribosomal protein L3</fullName>
    </alternativeName>
</protein>
<organism evidence="8 9">
    <name type="scientific">candidate division WWE3 bacterium RIFCSPHIGHO2_01_FULL_42_13</name>
    <dbReference type="NCBI Taxonomy" id="1802617"/>
    <lineage>
        <taxon>Bacteria</taxon>
        <taxon>Katanobacteria</taxon>
    </lineage>
</organism>
<dbReference type="EMBL" id="MEVA01000016">
    <property type="protein sequence ID" value="OGC47269.1"/>
    <property type="molecule type" value="Genomic_DNA"/>
</dbReference>
<keyword evidence="4 8" id="KW-0689">Ribosomal protein</keyword>
<evidence type="ECO:0000313" key="9">
    <source>
        <dbReference type="Proteomes" id="UP000176608"/>
    </source>
</evidence>
<dbReference type="Gene3D" id="2.40.30.10">
    <property type="entry name" value="Translation factors"/>
    <property type="match status" value="1"/>
</dbReference>
<dbReference type="PANTHER" id="PTHR11229">
    <property type="entry name" value="50S RIBOSOMAL PROTEIN L3"/>
    <property type="match status" value="1"/>
</dbReference>
<accession>A0A1F4UQS5</accession>
<gene>
    <name evidence="8" type="ORF">A2886_01305</name>
</gene>
<dbReference type="InterPro" id="IPR000597">
    <property type="entry name" value="Ribosomal_uL3"/>
</dbReference>
<evidence type="ECO:0000313" key="8">
    <source>
        <dbReference type="EMBL" id="OGC47269.1"/>
    </source>
</evidence>
<comment type="similarity">
    <text evidence="1">Belongs to the universal ribosomal protein uL3 family.</text>
</comment>
<dbReference type="SUPFAM" id="SSF50447">
    <property type="entry name" value="Translation proteins"/>
    <property type="match status" value="1"/>
</dbReference>
<evidence type="ECO:0000256" key="1">
    <source>
        <dbReference type="ARBA" id="ARBA00006540"/>
    </source>
</evidence>
<dbReference type="InterPro" id="IPR009000">
    <property type="entry name" value="Transl_B-barrel_sf"/>
</dbReference>
<dbReference type="InterPro" id="IPR019927">
    <property type="entry name" value="Ribosomal_uL3_bac/org-type"/>
</dbReference>
<dbReference type="GO" id="GO:0022625">
    <property type="term" value="C:cytosolic large ribosomal subunit"/>
    <property type="evidence" value="ECO:0007669"/>
    <property type="project" value="TreeGrafter"/>
</dbReference>
<dbReference type="Proteomes" id="UP000176608">
    <property type="component" value="Unassembled WGS sequence"/>
</dbReference>
<feature type="non-terminal residue" evidence="8">
    <location>
        <position position="1"/>
    </location>
</feature>
<comment type="caution">
    <text evidence="8">The sequence shown here is derived from an EMBL/GenBank/DDBJ whole genome shotgun (WGS) entry which is preliminary data.</text>
</comment>
<evidence type="ECO:0000256" key="6">
    <source>
        <dbReference type="ARBA" id="ARBA00035243"/>
    </source>
</evidence>
<dbReference type="GO" id="GO:0003735">
    <property type="term" value="F:structural constituent of ribosome"/>
    <property type="evidence" value="ECO:0007669"/>
    <property type="project" value="InterPro"/>
</dbReference>
<evidence type="ECO:0000256" key="2">
    <source>
        <dbReference type="ARBA" id="ARBA00022730"/>
    </source>
</evidence>
<evidence type="ECO:0000256" key="4">
    <source>
        <dbReference type="ARBA" id="ARBA00022980"/>
    </source>
</evidence>
<dbReference type="STRING" id="1802617.A2886_01305"/>
<reference evidence="8 9" key="1">
    <citation type="journal article" date="2016" name="Nat. Commun.">
        <title>Thousands of microbial genomes shed light on interconnected biogeochemical processes in an aquifer system.</title>
        <authorList>
            <person name="Anantharaman K."/>
            <person name="Brown C.T."/>
            <person name="Hug L.A."/>
            <person name="Sharon I."/>
            <person name="Castelle C.J."/>
            <person name="Probst A.J."/>
            <person name="Thomas B.C."/>
            <person name="Singh A."/>
            <person name="Wilkins M.J."/>
            <person name="Karaoz U."/>
            <person name="Brodie E.L."/>
            <person name="Williams K.H."/>
            <person name="Hubbard S.S."/>
            <person name="Banfield J.F."/>
        </authorList>
    </citation>
    <scope>NUCLEOTIDE SEQUENCE [LARGE SCALE GENOMIC DNA]</scope>
</reference>
<keyword evidence="2" id="KW-0699">rRNA-binding</keyword>
<sequence>VVPVTVVELESAEILQADNFLNMPVVVVGKSKGKGFTGGIKRWGFRMQGRTRGASDKVRAPGSIGAQTPSRVFKGKKMAGHKGNVRITVSGLKIVNINPELKQVMVSGPIPGARNSKITLKVEVAQAKEGAQA</sequence>
<dbReference type="AlphaFoldDB" id="A0A1F4UQS5"/>
<proteinExistence type="inferred from homology"/>
<dbReference type="Pfam" id="PF00297">
    <property type="entry name" value="Ribosomal_L3"/>
    <property type="match status" value="1"/>
</dbReference>
<keyword evidence="5" id="KW-0687">Ribonucleoprotein</keyword>
<dbReference type="PANTHER" id="PTHR11229:SF16">
    <property type="entry name" value="LARGE RIBOSOMAL SUBUNIT PROTEIN UL3C"/>
    <property type="match status" value="1"/>
</dbReference>
<evidence type="ECO:0000256" key="5">
    <source>
        <dbReference type="ARBA" id="ARBA00023274"/>
    </source>
</evidence>